<dbReference type="Gene3D" id="3.30.70.270">
    <property type="match status" value="1"/>
</dbReference>
<organism evidence="2 3">
    <name type="scientific">Paenibacillus algorifonticola</name>
    <dbReference type="NCBI Taxonomy" id="684063"/>
    <lineage>
        <taxon>Bacteria</taxon>
        <taxon>Bacillati</taxon>
        <taxon>Bacillota</taxon>
        <taxon>Bacilli</taxon>
        <taxon>Bacillales</taxon>
        <taxon>Paenibacillaceae</taxon>
        <taxon>Paenibacillus</taxon>
    </lineage>
</organism>
<evidence type="ECO:0000313" key="3">
    <source>
        <dbReference type="Proteomes" id="UP000183410"/>
    </source>
</evidence>
<dbReference type="InterPro" id="IPR000160">
    <property type="entry name" value="GGDEF_dom"/>
</dbReference>
<protein>
    <submittedName>
        <fullName evidence="2">Diguanylate cyclase, GGDEF domain</fullName>
    </submittedName>
</protein>
<dbReference type="SUPFAM" id="SSF55073">
    <property type="entry name" value="Nucleotide cyclase"/>
    <property type="match status" value="1"/>
</dbReference>
<gene>
    <name evidence="2" type="ORF">SAMN04487969_102225</name>
</gene>
<evidence type="ECO:0000313" key="2">
    <source>
        <dbReference type="EMBL" id="SFE37620.1"/>
    </source>
</evidence>
<reference evidence="3" key="1">
    <citation type="submission" date="2016-10" db="EMBL/GenBank/DDBJ databases">
        <authorList>
            <person name="Varghese N."/>
            <person name="Submissions S."/>
        </authorList>
    </citation>
    <scope>NUCLEOTIDE SEQUENCE [LARGE SCALE GENOMIC DNA]</scope>
    <source>
        <strain evidence="3">CGMCC 1.10223</strain>
    </source>
</reference>
<dbReference type="InterPro" id="IPR029787">
    <property type="entry name" value="Nucleotide_cyclase"/>
</dbReference>
<dbReference type="Pfam" id="PF00990">
    <property type="entry name" value="GGDEF"/>
    <property type="match status" value="1"/>
</dbReference>
<name>A0A1I2A4E0_9BACL</name>
<accession>A0A1I2A4E0</accession>
<dbReference type="Proteomes" id="UP000183410">
    <property type="component" value="Unassembled WGS sequence"/>
</dbReference>
<sequence length="69" mass="7582">MAVAYLETAKRLQTVVEDGFVARLGGDEFVVALIATLQDGQKKGKELSDAIIETINKPYRIGDLSDWGR</sequence>
<dbReference type="EMBL" id="FONN01000002">
    <property type="protein sequence ID" value="SFE37620.1"/>
    <property type="molecule type" value="Genomic_DNA"/>
</dbReference>
<keyword evidence="3" id="KW-1185">Reference proteome</keyword>
<dbReference type="InterPro" id="IPR043128">
    <property type="entry name" value="Rev_trsase/Diguanyl_cyclase"/>
</dbReference>
<dbReference type="PROSITE" id="PS50887">
    <property type="entry name" value="GGDEF"/>
    <property type="match status" value="1"/>
</dbReference>
<feature type="domain" description="GGDEF" evidence="1">
    <location>
        <begin position="1"/>
        <end position="69"/>
    </location>
</feature>
<dbReference type="AlphaFoldDB" id="A0A1I2A4E0"/>
<evidence type="ECO:0000259" key="1">
    <source>
        <dbReference type="PROSITE" id="PS50887"/>
    </source>
</evidence>
<proteinExistence type="predicted"/>